<reference evidence="2" key="1">
    <citation type="submission" date="2016-06" db="EMBL/GenBank/DDBJ databases">
        <authorList>
            <person name="Petersen J."/>
            <person name="Sayavedra L."/>
        </authorList>
    </citation>
    <scope>NUCLEOTIDE SEQUENCE [LARGE SCALE GENOMIC DNA]</scope>
    <source>
        <strain evidence="2">BazSymA</strain>
    </source>
</reference>
<organism evidence="1 2">
    <name type="scientific">Bathymodiolus azoricus thioautotrophic gill symbiont</name>
    <dbReference type="NCBI Taxonomy" id="235205"/>
    <lineage>
        <taxon>Bacteria</taxon>
        <taxon>Pseudomonadati</taxon>
        <taxon>Pseudomonadota</taxon>
        <taxon>Gammaproteobacteria</taxon>
        <taxon>sulfur-oxidizing symbionts</taxon>
    </lineage>
</organism>
<evidence type="ECO:0000313" key="1">
    <source>
        <dbReference type="EMBL" id="SEI03414.1"/>
    </source>
</evidence>
<protein>
    <submittedName>
        <fullName evidence="1">Uncharacterized protein</fullName>
    </submittedName>
</protein>
<gene>
    <name evidence="1" type="ORF">BAZSYMA_ACONTIG81273_1</name>
</gene>
<dbReference type="EMBL" id="CDSC02000466">
    <property type="protein sequence ID" value="SEI03414.1"/>
    <property type="molecule type" value="Genomic_DNA"/>
</dbReference>
<evidence type="ECO:0000313" key="2">
    <source>
        <dbReference type="Proteomes" id="UP000198988"/>
    </source>
</evidence>
<accession>A0A1H6MZ74</accession>
<dbReference type="AlphaFoldDB" id="A0A1H6MZ74"/>
<name>A0A1H6MZ74_9GAMM</name>
<sequence>MIVPLSITPYTPHPPNENCFIIFPQCLKCIMYHPYLSKNTLLNHNFDICNKKKEFYGKCAD</sequence>
<dbReference type="Proteomes" id="UP000198988">
    <property type="component" value="Unassembled WGS sequence"/>
</dbReference>
<proteinExistence type="predicted"/>